<accession>X1RD22</accession>
<comment type="caution">
    <text evidence="2">The sequence shown here is derived from an EMBL/GenBank/DDBJ whole genome shotgun (WGS) entry which is preliminary data.</text>
</comment>
<gene>
    <name evidence="2" type="ORF">S12H4_20827</name>
</gene>
<evidence type="ECO:0000256" key="1">
    <source>
        <dbReference type="SAM" id="MobiDB-lite"/>
    </source>
</evidence>
<reference evidence="2" key="1">
    <citation type="journal article" date="2014" name="Front. Microbiol.">
        <title>High frequency of phylogenetically diverse reductive dehalogenase-homologous genes in deep subseafloor sedimentary metagenomes.</title>
        <authorList>
            <person name="Kawai M."/>
            <person name="Futagami T."/>
            <person name="Toyoda A."/>
            <person name="Takaki Y."/>
            <person name="Nishi S."/>
            <person name="Hori S."/>
            <person name="Arai W."/>
            <person name="Tsubouchi T."/>
            <person name="Morono Y."/>
            <person name="Uchiyama I."/>
            <person name="Ito T."/>
            <person name="Fujiyama A."/>
            <person name="Inagaki F."/>
            <person name="Takami H."/>
        </authorList>
    </citation>
    <scope>NUCLEOTIDE SEQUENCE</scope>
    <source>
        <strain evidence="2">Expedition CK06-06</strain>
    </source>
</reference>
<sequence length="128" mass="15363">SFLLNFYQILLITIFYLHEYLNNYLRSFKFEIKKKKPIREYKPKELLPEELEPPKPEAEHMPEIPEQLHVLKKKFAEELVEDVKKQEKPPAPVKVPKKKVQITEKPKEPMYKPVTEIKEKMGRAQYNS</sequence>
<proteinExistence type="predicted"/>
<evidence type="ECO:0000313" key="2">
    <source>
        <dbReference type="EMBL" id="GAI78453.1"/>
    </source>
</evidence>
<feature type="non-terminal residue" evidence="2">
    <location>
        <position position="1"/>
    </location>
</feature>
<dbReference type="EMBL" id="BARW01010615">
    <property type="protein sequence ID" value="GAI78453.1"/>
    <property type="molecule type" value="Genomic_DNA"/>
</dbReference>
<organism evidence="2">
    <name type="scientific">marine sediment metagenome</name>
    <dbReference type="NCBI Taxonomy" id="412755"/>
    <lineage>
        <taxon>unclassified sequences</taxon>
        <taxon>metagenomes</taxon>
        <taxon>ecological metagenomes</taxon>
    </lineage>
</organism>
<protein>
    <submittedName>
        <fullName evidence="2">Uncharacterized protein</fullName>
    </submittedName>
</protein>
<dbReference type="AlphaFoldDB" id="X1RD22"/>
<name>X1RD22_9ZZZZ</name>
<feature type="region of interest" description="Disordered" evidence="1">
    <location>
        <begin position="86"/>
        <end position="106"/>
    </location>
</feature>